<dbReference type="InterPro" id="IPR015854">
    <property type="entry name" value="ABC_transpr_LolD-like"/>
</dbReference>
<name>A0A0W0XGG7_9GAMM</name>
<dbReference type="GO" id="GO:1902495">
    <property type="term" value="C:transmembrane transporter complex"/>
    <property type="evidence" value="ECO:0007669"/>
    <property type="project" value="UniProtKB-ARBA"/>
</dbReference>
<dbReference type="PANTHER" id="PTHR24220">
    <property type="entry name" value="IMPORT ATP-BINDING PROTEIN"/>
    <property type="match status" value="1"/>
</dbReference>
<evidence type="ECO:0000313" key="7">
    <source>
        <dbReference type="Proteomes" id="UP000054858"/>
    </source>
</evidence>
<protein>
    <submittedName>
        <fullName evidence="6">ABC transporter ATP binding protein</fullName>
    </submittedName>
</protein>
<comment type="similarity">
    <text evidence="4">Belongs to the ABC transporter superfamily. Macrolide exporter (TC 3.A.1.122) family.</text>
</comment>
<evidence type="ECO:0000259" key="5">
    <source>
        <dbReference type="PROSITE" id="PS50893"/>
    </source>
</evidence>
<dbReference type="Gene3D" id="3.40.50.300">
    <property type="entry name" value="P-loop containing nucleotide triphosphate hydrolases"/>
    <property type="match status" value="1"/>
</dbReference>
<feature type="domain" description="ABC transporter" evidence="5">
    <location>
        <begin position="5"/>
        <end position="223"/>
    </location>
</feature>
<dbReference type="InterPro" id="IPR017871">
    <property type="entry name" value="ABC_transporter-like_CS"/>
</dbReference>
<dbReference type="PANTHER" id="PTHR24220:SF86">
    <property type="entry name" value="ABC TRANSPORTER ABCH.1"/>
    <property type="match status" value="1"/>
</dbReference>
<dbReference type="GO" id="GO:0016887">
    <property type="term" value="F:ATP hydrolysis activity"/>
    <property type="evidence" value="ECO:0007669"/>
    <property type="project" value="InterPro"/>
</dbReference>
<evidence type="ECO:0000313" key="6">
    <source>
        <dbReference type="EMBL" id="KTD43775.1"/>
    </source>
</evidence>
<dbReference type="EMBL" id="LNYP01000006">
    <property type="protein sequence ID" value="KTD43775.1"/>
    <property type="molecule type" value="Genomic_DNA"/>
</dbReference>
<dbReference type="InterPro" id="IPR003593">
    <property type="entry name" value="AAA+_ATPase"/>
</dbReference>
<dbReference type="InterPro" id="IPR003439">
    <property type="entry name" value="ABC_transporter-like_ATP-bd"/>
</dbReference>
<evidence type="ECO:0000256" key="3">
    <source>
        <dbReference type="ARBA" id="ARBA00022840"/>
    </source>
</evidence>
<dbReference type="PROSITE" id="PS00211">
    <property type="entry name" value="ABC_TRANSPORTER_1"/>
    <property type="match status" value="1"/>
</dbReference>
<dbReference type="AlphaFoldDB" id="A0A0W0XGG7"/>
<sequence length="224" mass="24659">MTTVIKTKQLTRRLPAEVPVTLVEDIDLEIQAGEFVVITGPSGSGKSSLLYLLGLLDRPSSGLMWLNGENTSFYSEEQLADIRLAQLGFVFQFHFLLPEFTALENVMLPMQRLGRLAPLEVKSRAETLLTNLNLQEQLNKLPKQLSGGQSQRVAIARALANEPLLILADEPTGNLDTTASMNVQTTLKQLAHQYGRTVVVVTHDPQFAAMADRLIHIIDGKIAS</sequence>
<dbReference type="InterPro" id="IPR027417">
    <property type="entry name" value="P-loop_NTPase"/>
</dbReference>
<reference evidence="6 7" key="1">
    <citation type="submission" date="2015-11" db="EMBL/GenBank/DDBJ databases">
        <title>Genomic analysis of 38 Legionella species identifies large and diverse effector repertoires.</title>
        <authorList>
            <person name="Burstein D."/>
            <person name="Amaro F."/>
            <person name="Zusman T."/>
            <person name="Lifshitz Z."/>
            <person name="Cohen O."/>
            <person name="Gilbert J.A."/>
            <person name="Pupko T."/>
            <person name="Shuman H.A."/>
            <person name="Segal G."/>
        </authorList>
    </citation>
    <scope>NUCLEOTIDE SEQUENCE [LARGE SCALE GENOMIC DNA]</scope>
    <source>
        <strain evidence="6 7">Oak Ridge-10</strain>
    </source>
</reference>
<keyword evidence="2" id="KW-0547">Nucleotide-binding</keyword>
<gene>
    <name evidence="6" type="ORF">Loak_0325</name>
</gene>
<dbReference type="GO" id="GO:0022857">
    <property type="term" value="F:transmembrane transporter activity"/>
    <property type="evidence" value="ECO:0007669"/>
    <property type="project" value="TreeGrafter"/>
</dbReference>
<keyword evidence="3" id="KW-0067">ATP-binding</keyword>
<dbReference type="SMART" id="SM00382">
    <property type="entry name" value="AAA"/>
    <property type="match status" value="1"/>
</dbReference>
<accession>A0A0W0XGG7</accession>
<keyword evidence="1" id="KW-0813">Transport</keyword>
<proteinExistence type="inferred from homology"/>
<dbReference type="PROSITE" id="PS50893">
    <property type="entry name" value="ABC_TRANSPORTER_2"/>
    <property type="match status" value="1"/>
</dbReference>
<dbReference type="PATRIC" id="fig|29423.5.peg.338"/>
<dbReference type="Proteomes" id="UP000054858">
    <property type="component" value="Unassembled WGS sequence"/>
</dbReference>
<dbReference type="GO" id="GO:0005886">
    <property type="term" value="C:plasma membrane"/>
    <property type="evidence" value="ECO:0007669"/>
    <property type="project" value="TreeGrafter"/>
</dbReference>
<evidence type="ECO:0000256" key="2">
    <source>
        <dbReference type="ARBA" id="ARBA00022741"/>
    </source>
</evidence>
<evidence type="ECO:0000256" key="4">
    <source>
        <dbReference type="ARBA" id="ARBA00038388"/>
    </source>
</evidence>
<dbReference type="GO" id="GO:0005524">
    <property type="term" value="F:ATP binding"/>
    <property type="evidence" value="ECO:0007669"/>
    <property type="project" value="UniProtKB-KW"/>
</dbReference>
<dbReference type="InterPro" id="IPR017911">
    <property type="entry name" value="MacB-like_ATP-bd"/>
</dbReference>
<organism evidence="6 7">
    <name type="scientific">Legionella oakridgensis</name>
    <dbReference type="NCBI Taxonomy" id="29423"/>
    <lineage>
        <taxon>Bacteria</taxon>
        <taxon>Pseudomonadati</taxon>
        <taxon>Pseudomonadota</taxon>
        <taxon>Gammaproteobacteria</taxon>
        <taxon>Legionellales</taxon>
        <taxon>Legionellaceae</taxon>
        <taxon>Legionella</taxon>
    </lineage>
</organism>
<dbReference type="SUPFAM" id="SSF52540">
    <property type="entry name" value="P-loop containing nucleoside triphosphate hydrolases"/>
    <property type="match status" value="1"/>
</dbReference>
<dbReference type="RefSeq" id="WP_025384842.1">
    <property type="nucleotide sequence ID" value="NZ_LCUA01000018.1"/>
</dbReference>
<dbReference type="Pfam" id="PF00005">
    <property type="entry name" value="ABC_tran"/>
    <property type="match status" value="1"/>
</dbReference>
<dbReference type="CDD" id="cd03255">
    <property type="entry name" value="ABC_MJ0796_LolCDE_FtsE"/>
    <property type="match status" value="1"/>
</dbReference>
<dbReference type="FunFam" id="3.40.50.300:FF:000032">
    <property type="entry name" value="Export ABC transporter ATP-binding protein"/>
    <property type="match status" value="1"/>
</dbReference>
<comment type="caution">
    <text evidence="6">The sequence shown here is derived from an EMBL/GenBank/DDBJ whole genome shotgun (WGS) entry which is preliminary data.</text>
</comment>
<evidence type="ECO:0000256" key="1">
    <source>
        <dbReference type="ARBA" id="ARBA00022448"/>
    </source>
</evidence>